<keyword evidence="4" id="KW-1185">Reference proteome</keyword>
<feature type="signal peptide" evidence="1">
    <location>
        <begin position="1"/>
        <end position="18"/>
    </location>
</feature>
<organism evidence="3 4">
    <name type="scientific">Sediminibacterium roseum</name>
    <dbReference type="NCBI Taxonomy" id="1978412"/>
    <lineage>
        <taxon>Bacteria</taxon>
        <taxon>Pseudomonadati</taxon>
        <taxon>Bacteroidota</taxon>
        <taxon>Chitinophagia</taxon>
        <taxon>Chitinophagales</taxon>
        <taxon>Chitinophagaceae</taxon>
        <taxon>Sediminibacterium</taxon>
    </lineage>
</organism>
<dbReference type="EMBL" id="JAACJS010000006">
    <property type="protein sequence ID" value="NCI49345.1"/>
    <property type="molecule type" value="Genomic_DNA"/>
</dbReference>
<accession>A0ABW9ZQI0</accession>
<dbReference type="InterPro" id="IPR012347">
    <property type="entry name" value="Ferritin-like"/>
</dbReference>
<dbReference type="PROSITE" id="PS51257">
    <property type="entry name" value="PROKAR_LIPOPROTEIN"/>
    <property type="match status" value="1"/>
</dbReference>
<gene>
    <name evidence="3" type="ORF">GWC95_05390</name>
</gene>
<feature type="chain" id="PRO_5046638940" evidence="1">
    <location>
        <begin position="19"/>
        <end position="224"/>
    </location>
</feature>
<proteinExistence type="predicted"/>
<protein>
    <submittedName>
        <fullName evidence="3">DUF305 domain-containing protein</fullName>
    </submittedName>
</protein>
<comment type="caution">
    <text evidence="3">The sequence shown here is derived from an EMBL/GenBank/DDBJ whole genome shotgun (WGS) entry which is preliminary data.</text>
</comment>
<dbReference type="PANTHER" id="PTHR36933">
    <property type="entry name" value="SLL0788 PROTEIN"/>
    <property type="match status" value="1"/>
</dbReference>
<evidence type="ECO:0000256" key="1">
    <source>
        <dbReference type="SAM" id="SignalP"/>
    </source>
</evidence>
<feature type="domain" description="DUF305" evidence="2">
    <location>
        <begin position="44"/>
        <end position="130"/>
    </location>
</feature>
<evidence type="ECO:0000313" key="4">
    <source>
        <dbReference type="Proteomes" id="UP000753802"/>
    </source>
</evidence>
<evidence type="ECO:0000259" key="2">
    <source>
        <dbReference type="Pfam" id="PF03713"/>
    </source>
</evidence>
<evidence type="ECO:0000313" key="3">
    <source>
        <dbReference type="EMBL" id="NCI49345.1"/>
    </source>
</evidence>
<reference evidence="3 4" key="1">
    <citation type="submission" date="2020-01" db="EMBL/GenBank/DDBJ databases">
        <title>Genome analysis.</title>
        <authorList>
            <person name="Wu S."/>
            <person name="Wang G."/>
        </authorList>
    </citation>
    <scope>NUCLEOTIDE SEQUENCE [LARGE SCALE GENOMIC DNA]</scope>
    <source>
        <strain evidence="3 4">SYL130</strain>
    </source>
</reference>
<dbReference type="Proteomes" id="UP000753802">
    <property type="component" value="Unassembled WGS sequence"/>
</dbReference>
<keyword evidence="1" id="KW-0732">Signal</keyword>
<feature type="domain" description="DUF305" evidence="2">
    <location>
        <begin position="138"/>
        <end position="220"/>
    </location>
</feature>
<sequence length="224" mass="24543">MKTISLVCALFTGALIFASCNSGTTTTAKTSADSPTMVKPDTASAMNAHDMGKMDDGLMGSMKSMMDKMGSMKMTGDPDIDFAGMMIEHHQGAIDMSEAEIKSGTDEKLKAMAQNIITKQKGEQNNLRDIVRNTKPMKMDMGQGNASNKLINEMMANMKAMEMSGNTDKDFIRMMISHHESAIKMAKSEIANGMNSSLKQMAKTMINDQTMEINNFKKLLPEIK</sequence>
<name>A0ABW9ZQI0_9BACT</name>
<dbReference type="Pfam" id="PF03713">
    <property type="entry name" value="DUF305"/>
    <property type="match status" value="2"/>
</dbReference>
<dbReference type="PANTHER" id="PTHR36933:SF1">
    <property type="entry name" value="SLL0788 PROTEIN"/>
    <property type="match status" value="1"/>
</dbReference>
<dbReference type="RefSeq" id="WP_161817672.1">
    <property type="nucleotide sequence ID" value="NZ_JAACJS010000006.1"/>
</dbReference>
<dbReference type="Gene3D" id="1.20.1260.10">
    <property type="match status" value="2"/>
</dbReference>
<dbReference type="InterPro" id="IPR005183">
    <property type="entry name" value="DUF305_CopM-like"/>
</dbReference>